<organism evidence="1 2">
    <name type="scientific">Chryseobacterium pennae</name>
    <dbReference type="NCBI Taxonomy" id="2258962"/>
    <lineage>
        <taxon>Bacteria</taxon>
        <taxon>Pseudomonadati</taxon>
        <taxon>Bacteroidota</taxon>
        <taxon>Flavobacteriia</taxon>
        <taxon>Flavobacteriales</taxon>
        <taxon>Weeksellaceae</taxon>
        <taxon>Chryseobacterium group</taxon>
        <taxon>Chryseobacterium</taxon>
    </lineage>
</organism>
<dbReference type="Proteomes" id="UP000256686">
    <property type="component" value="Unassembled WGS sequence"/>
</dbReference>
<gene>
    <name evidence="1" type="ORF">DRF65_16485</name>
</gene>
<accession>A0A3D9C745</accession>
<name>A0A3D9C745_9FLAO</name>
<proteinExistence type="predicted"/>
<dbReference type="AlphaFoldDB" id="A0A3D9C745"/>
<comment type="caution">
    <text evidence="1">The sequence shown here is derived from an EMBL/GenBank/DDBJ whole genome shotgun (WGS) entry which is preliminary data.</text>
</comment>
<sequence length="239" mass="27921">MYYLELIQRFWEFNQGKSIGSTAISMYLYLLKTGYEKDRYDFRISDIIIGKNLRLTRKTVKSTKEKLRSFGLIQYKTKSKSPCHYRLILNYPLVITHGENFHEKKAEMKSIVVKPEGLEIQPESILSIQDTGESLTNNQLPQVLPIIVDNRNIPSVEEFLEYARTLETYTSQLDFNIKEKYETWVNNGWKNNSDRPITNWKSSLKSALPFMKDIGNGNQLSLQLPPNIKHPQLLNKKEQ</sequence>
<evidence type="ECO:0000313" key="2">
    <source>
        <dbReference type="Proteomes" id="UP000256686"/>
    </source>
</evidence>
<dbReference type="EMBL" id="QNVT01000016">
    <property type="protein sequence ID" value="REC61312.1"/>
    <property type="molecule type" value="Genomic_DNA"/>
</dbReference>
<keyword evidence="2" id="KW-1185">Reference proteome</keyword>
<evidence type="ECO:0000313" key="1">
    <source>
        <dbReference type="EMBL" id="REC61312.1"/>
    </source>
</evidence>
<protein>
    <submittedName>
        <fullName evidence="1">Uncharacterized protein</fullName>
    </submittedName>
</protein>
<reference evidence="2" key="1">
    <citation type="submission" date="2018-06" db="EMBL/GenBank/DDBJ databases">
        <authorList>
            <person name="Lum Nde A."/>
            <person name="Hugo C."/>
        </authorList>
    </citation>
    <scope>NUCLEOTIDE SEQUENCE [LARGE SCALE GENOMIC DNA]</scope>
    <source>
        <strain evidence="2">1_F178</strain>
    </source>
</reference>